<evidence type="ECO:0000313" key="3">
    <source>
        <dbReference type="EMBL" id="TWJ17077.1"/>
    </source>
</evidence>
<dbReference type="CDD" id="cd03394">
    <property type="entry name" value="PAP2_like_5"/>
    <property type="match status" value="1"/>
</dbReference>
<reference evidence="3 4" key="1">
    <citation type="submission" date="2019-07" db="EMBL/GenBank/DDBJ databases">
        <title>Genomic Encyclopedia of Archaeal and Bacterial Type Strains, Phase II (KMG-II): from individual species to whole genera.</title>
        <authorList>
            <person name="Goeker M."/>
        </authorList>
    </citation>
    <scope>NUCLEOTIDE SEQUENCE [LARGE SCALE GENOMIC DNA]</scope>
    <source>
        <strain evidence="3 4">ATCC BAA-1139</strain>
    </source>
</reference>
<name>A0A562VH07_9BACT</name>
<accession>A0A562VH07</accession>
<evidence type="ECO:0000256" key="1">
    <source>
        <dbReference type="SAM" id="SignalP"/>
    </source>
</evidence>
<feature type="domain" description="Phosphatidic acid phosphatase type 2/haloperoxidase" evidence="2">
    <location>
        <begin position="134"/>
        <end position="243"/>
    </location>
</feature>
<keyword evidence="1" id="KW-0732">Signal</keyword>
<protein>
    <submittedName>
        <fullName evidence="3">PAP2 superfamily protein</fullName>
    </submittedName>
</protein>
<comment type="caution">
    <text evidence="3">The sequence shown here is derived from an EMBL/GenBank/DDBJ whole genome shotgun (WGS) entry which is preliminary data.</text>
</comment>
<dbReference type="AlphaFoldDB" id="A0A562VH07"/>
<feature type="chain" id="PRO_5022241637" evidence="1">
    <location>
        <begin position="23"/>
        <end position="272"/>
    </location>
</feature>
<dbReference type="SUPFAM" id="SSF48317">
    <property type="entry name" value="Acid phosphatase/Vanadium-dependent haloperoxidase"/>
    <property type="match status" value="1"/>
</dbReference>
<dbReference type="SMART" id="SM00014">
    <property type="entry name" value="acidPPc"/>
    <property type="match status" value="1"/>
</dbReference>
<keyword evidence="4" id="KW-1185">Reference proteome</keyword>
<dbReference type="InterPro" id="IPR000326">
    <property type="entry name" value="PAP2/HPO"/>
</dbReference>
<dbReference type="Proteomes" id="UP000319449">
    <property type="component" value="Unassembled WGS sequence"/>
</dbReference>
<organism evidence="3 4">
    <name type="scientific">Geobacter argillaceus</name>
    <dbReference type="NCBI Taxonomy" id="345631"/>
    <lineage>
        <taxon>Bacteria</taxon>
        <taxon>Pseudomonadati</taxon>
        <taxon>Thermodesulfobacteriota</taxon>
        <taxon>Desulfuromonadia</taxon>
        <taxon>Geobacterales</taxon>
        <taxon>Geobacteraceae</taxon>
        <taxon>Geobacter</taxon>
    </lineage>
</organism>
<evidence type="ECO:0000259" key="2">
    <source>
        <dbReference type="SMART" id="SM00014"/>
    </source>
</evidence>
<dbReference type="PROSITE" id="PS51257">
    <property type="entry name" value="PROKAR_LIPOPROTEIN"/>
    <property type="match status" value="1"/>
</dbReference>
<proteinExistence type="predicted"/>
<dbReference type="RefSeq" id="WP_246125891.1">
    <property type="nucleotide sequence ID" value="NZ_VLLN01000023.1"/>
</dbReference>
<feature type="signal peptide" evidence="1">
    <location>
        <begin position="1"/>
        <end position="22"/>
    </location>
</feature>
<sequence>MNSFCRIFVFILTFTFSCSAFGADGDGFSISSEIVQGVQRLGDEGKLVVTTPLDFEAGLGWGAVAALGATGLAYVYDTNVRDRLQTTRSDRLDKAADAGSLVGNPFLHLGVAAVVYGGGIVADSLRYKELGEMMGESLILADAATLVLKEATGRARPLTGSGKDNFRPFSFRSNYDSLPSMHTASSFALASVVSATTDSVLTRFAAYGAATFVGFSRLYQNKHWASDVILGAAIGELCGRVVTRYHASRSRSVSIVPLVSGESAGLALIARF</sequence>
<dbReference type="InterPro" id="IPR036938">
    <property type="entry name" value="PAP2/HPO_sf"/>
</dbReference>
<dbReference type="EMBL" id="VLLN01000023">
    <property type="protein sequence ID" value="TWJ17077.1"/>
    <property type="molecule type" value="Genomic_DNA"/>
</dbReference>
<gene>
    <name evidence="3" type="ORF">JN12_03190</name>
</gene>
<dbReference type="PANTHER" id="PTHR14969">
    <property type="entry name" value="SPHINGOSINE-1-PHOSPHATE PHOSPHOHYDROLASE"/>
    <property type="match status" value="1"/>
</dbReference>
<dbReference type="Pfam" id="PF01569">
    <property type="entry name" value="PAP2"/>
    <property type="match status" value="1"/>
</dbReference>
<dbReference type="PANTHER" id="PTHR14969:SF13">
    <property type="entry name" value="AT30094P"/>
    <property type="match status" value="1"/>
</dbReference>
<dbReference type="Gene3D" id="1.20.144.10">
    <property type="entry name" value="Phosphatidic acid phosphatase type 2/haloperoxidase"/>
    <property type="match status" value="1"/>
</dbReference>
<evidence type="ECO:0000313" key="4">
    <source>
        <dbReference type="Proteomes" id="UP000319449"/>
    </source>
</evidence>